<sequence>MRPSSTRSSRCRPTRDSSASRASSARCDPRLRARRVPRRPFRAQAGVVNLDQLLDDYLSHVAIERGYSPYTVAAYRSDLVELIAFTEARGSTDAASIDLPLLRDWLWTATERGLARTSIARRAASARGFTAWLTRRGLLGADPGMRLKAPRAQRTLPRVVTEQAVTDAFAALSARAAGGSPTEVRDLAIIELLYASALRVSELVGLDLGDVDRRRRIVRVLGKGSKERMVPYGAPAARAIDRYLDESRPKIIANASEKVVSSDVASAPTATNAVFLGARGGRMGVRSVYGLVAAILAEIPGTGPSGPHAFRHTAATHLLDGGADLRAVQEFLGHASLGTTQIYTHVSSERLKQSYRTAHPRA</sequence>
<dbReference type="InterPro" id="IPR011010">
    <property type="entry name" value="DNA_brk_join_enz"/>
</dbReference>
<dbReference type="GO" id="GO:0007059">
    <property type="term" value="P:chromosome segregation"/>
    <property type="evidence" value="ECO:0007669"/>
    <property type="project" value="UniProtKB-UniRule"/>
</dbReference>
<dbReference type="Gene3D" id="1.10.150.130">
    <property type="match status" value="1"/>
</dbReference>
<feature type="active site" evidence="9">
    <location>
        <position position="308"/>
    </location>
</feature>
<evidence type="ECO:0000256" key="7">
    <source>
        <dbReference type="ARBA" id="ARBA00023172"/>
    </source>
</evidence>
<protein>
    <recommendedName>
        <fullName evidence="9">Tyrosine recombinase XerC</fullName>
    </recommendedName>
</protein>
<comment type="subcellular location">
    <subcellularLocation>
        <location evidence="1 9">Cytoplasm</location>
    </subcellularLocation>
</comment>
<accession>A0A4Q2JWG3</accession>
<keyword evidence="6 9" id="KW-0238">DNA-binding</keyword>
<dbReference type="OrthoDB" id="9801717at2"/>
<dbReference type="PANTHER" id="PTHR30349">
    <property type="entry name" value="PHAGE INTEGRASE-RELATED"/>
    <property type="match status" value="1"/>
</dbReference>
<dbReference type="GO" id="GO:0005737">
    <property type="term" value="C:cytoplasm"/>
    <property type="evidence" value="ECO:0007669"/>
    <property type="project" value="UniProtKB-SubCell"/>
</dbReference>
<evidence type="ECO:0000256" key="6">
    <source>
        <dbReference type="ARBA" id="ARBA00023125"/>
    </source>
</evidence>
<feature type="active site" evidence="9">
    <location>
        <position position="311"/>
    </location>
</feature>
<dbReference type="Pfam" id="PF02899">
    <property type="entry name" value="Phage_int_SAM_1"/>
    <property type="match status" value="1"/>
</dbReference>
<dbReference type="GO" id="GO:0051301">
    <property type="term" value="P:cell division"/>
    <property type="evidence" value="ECO:0007669"/>
    <property type="project" value="UniProtKB-KW"/>
</dbReference>
<evidence type="ECO:0000256" key="5">
    <source>
        <dbReference type="ARBA" id="ARBA00022908"/>
    </source>
</evidence>
<keyword evidence="2 9" id="KW-0963">Cytoplasm</keyword>
<evidence type="ECO:0000256" key="3">
    <source>
        <dbReference type="ARBA" id="ARBA00022618"/>
    </source>
</evidence>
<keyword evidence="14" id="KW-1185">Reference proteome</keyword>
<comment type="caution">
    <text evidence="13">The sequence shown here is derived from an EMBL/GenBank/DDBJ whole genome shotgun (WGS) entry which is preliminary data.</text>
</comment>
<evidence type="ECO:0000256" key="10">
    <source>
        <dbReference type="SAM" id="MobiDB-lite"/>
    </source>
</evidence>
<evidence type="ECO:0000256" key="4">
    <source>
        <dbReference type="ARBA" id="ARBA00022829"/>
    </source>
</evidence>
<reference evidence="13 14" key="1">
    <citation type="submission" date="2019-01" db="EMBL/GenBank/DDBJ databases">
        <authorList>
            <person name="Li J."/>
        </authorList>
    </citation>
    <scope>NUCLEOTIDE SEQUENCE [LARGE SCALE GENOMIC DNA]</scope>
    <source>
        <strain evidence="13 14">CCUG 35506</strain>
    </source>
</reference>
<name>A0A4Q2JWG3_9MICO</name>
<feature type="domain" description="Tyr recombinase" evidence="11">
    <location>
        <begin position="155"/>
        <end position="356"/>
    </location>
</feature>
<organism evidence="13 14">
    <name type="scientific">Agromyces fucosus</name>
    <dbReference type="NCBI Taxonomy" id="41985"/>
    <lineage>
        <taxon>Bacteria</taxon>
        <taxon>Bacillati</taxon>
        <taxon>Actinomycetota</taxon>
        <taxon>Actinomycetes</taxon>
        <taxon>Micrococcales</taxon>
        <taxon>Microbacteriaceae</taxon>
        <taxon>Agromyces</taxon>
    </lineage>
</organism>
<dbReference type="GO" id="GO:0009037">
    <property type="term" value="F:tyrosine-based site-specific recombinase activity"/>
    <property type="evidence" value="ECO:0007669"/>
    <property type="project" value="UniProtKB-UniRule"/>
</dbReference>
<dbReference type="Pfam" id="PF00589">
    <property type="entry name" value="Phage_integrase"/>
    <property type="match status" value="1"/>
</dbReference>
<dbReference type="HAMAP" id="MF_01808">
    <property type="entry name" value="Recomb_XerC_XerD"/>
    <property type="match status" value="1"/>
</dbReference>
<feature type="active site" evidence="9">
    <location>
        <position position="334"/>
    </location>
</feature>
<keyword evidence="3 9" id="KW-0132">Cell division</keyword>
<evidence type="ECO:0000256" key="9">
    <source>
        <dbReference type="HAMAP-Rule" id="MF_01808"/>
    </source>
</evidence>
<feature type="active site" evidence="9">
    <location>
        <position position="223"/>
    </location>
</feature>
<comment type="function">
    <text evidence="9">Site-specific tyrosine recombinase, which acts by catalyzing the cutting and rejoining of the recombining DNA molecules. The XerC-XerD complex is essential to convert dimers of the bacterial chromosome into monomers to permit their segregation at cell division. It also contributes to the segregational stability of plasmids.</text>
</comment>
<keyword evidence="8 9" id="KW-0131">Cell cycle</keyword>
<dbReference type="PANTHER" id="PTHR30349:SF77">
    <property type="entry name" value="TYROSINE RECOMBINASE XERC"/>
    <property type="match status" value="1"/>
</dbReference>
<gene>
    <name evidence="9" type="primary">xerC</name>
    <name evidence="13" type="ORF">ESP57_03275</name>
</gene>
<dbReference type="GO" id="GO:0003677">
    <property type="term" value="F:DNA binding"/>
    <property type="evidence" value="ECO:0007669"/>
    <property type="project" value="UniProtKB-UniRule"/>
</dbReference>
<dbReference type="SUPFAM" id="SSF56349">
    <property type="entry name" value="DNA breaking-rejoining enzymes"/>
    <property type="match status" value="1"/>
</dbReference>
<dbReference type="PROSITE" id="PS51898">
    <property type="entry name" value="TYR_RECOMBINASE"/>
    <property type="match status" value="1"/>
</dbReference>
<dbReference type="InterPro" id="IPR044068">
    <property type="entry name" value="CB"/>
</dbReference>
<evidence type="ECO:0000256" key="1">
    <source>
        <dbReference type="ARBA" id="ARBA00004496"/>
    </source>
</evidence>
<dbReference type="Gene3D" id="1.10.443.10">
    <property type="entry name" value="Intergrase catalytic core"/>
    <property type="match status" value="1"/>
</dbReference>
<feature type="domain" description="Core-binding (CB)" evidence="12">
    <location>
        <begin position="48"/>
        <end position="134"/>
    </location>
</feature>
<feature type="compositionally biased region" description="Low complexity" evidence="10">
    <location>
        <begin position="16"/>
        <end position="26"/>
    </location>
</feature>
<dbReference type="GO" id="GO:0006313">
    <property type="term" value="P:DNA transposition"/>
    <property type="evidence" value="ECO:0007669"/>
    <property type="project" value="UniProtKB-UniRule"/>
</dbReference>
<evidence type="ECO:0000256" key="8">
    <source>
        <dbReference type="ARBA" id="ARBA00023306"/>
    </source>
</evidence>
<dbReference type="EMBL" id="SDPO01000001">
    <property type="protein sequence ID" value="RXZ50830.1"/>
    <property type="molecule type" value="Genomic_DNA"/>
</dbReference>
<evidence type="ECO:0000313" key="13">
    <source>
        <dbReference type="EMBL" id="RXZ50830.1"/>
    </source>
</evidence>
<feature type="active site" description="O-(3'-phospho-DNA)-tyrosine intermediate" evidence="9">
    <location>
        <position position="343"/>
    </location>
</feature>
<evidence type="ECO:0000259" key="12">
    <source>
        <dbReference type="PROSITE" id="PS51900"/>
    </source>
</evidence>
<dbReference type="SUPFAM" id="SSF47823">
    <property type="entry name" value="lambda integrase-like, N-terminal domain"/>
    <property type="match status" value="1"/>
</dbReference>
<keyword evidence="4 9" id="KW-0159">Chromosome partition</keyword>
<keyword evidence="7 9" id="KW-0233">DNA recombination</keyword>
<dbReference type="InterPro" id="IPR004107">
    <property type="entry name" value="Integrase_SAM-like_N"/>
</dbReference>
<feature type="active site" evidence="9">
    <location>
        <position position="199"/>
    </location>
</feature>
<dbReference type="InterPro" id="IPR010998">
    <property type="entry name" value="Integrase_recombinase_N"/>
</dbReference>
<dbReference type="InterPro" id="IPR013762">
    <property type="entry name" value="Integrase-like_cat_sf"/>
</dbReference>
<dbReference type="InterPro" id="IPR002104">
    <property type="entry name" value="Integrase_catalytic"/>
</dbReference>
<comment type="similarity">
    <text evidence="9">Belongs to the 'phage' integrase family. XerC subfamily.</text>
</comment>
<evidence type="ECO:0000313" key="14">
    <source>
        <dbReference type="Proteomes" id="UP000292935"/>
    </source>
</evidence>
<keyword evidence="5 9" id="KW-0229">DNA integration</keyword>
<dbReference type="AlphaFoldDB" id="A0A4Q2JWG3"/>
<evidence type="ECO:0000259" key="11">
    <source>
        <dbReference type="PROSITE" id="PS51898"/>
    </source>
</evidence>
<feature type="region of interest" description="Disordered" evidence="10">
    <location>
        <begin position="1"/>
        <end position="27"/>
    </location>
</feature>
<dbReference type="InterPro" id="IPR023009">
    <property type="entry name" value="Tyrosine_recombinase_XerC/XerD"/>
</dbReference>
<dbReference type="PROSITE" id="PS51900">
    <property type="entry name" value="CB"/>
    <property type="match status" value="1"/>
</dbReference>
<evidence type="ECO:0000256" key="2">
    <source>
        <dbReference type="ARBA" id="ARBA00022490"/>
    </source>
</evidence>
<dbReference type="InterPro" id="IPR050090">
    <property type="entry name" value="Tyrosine_recombinase_XerCD"/>
</dbReference>
<proteinExistence type="inferred from homology"/>
<dbReference type="Proteomes" id="UP000292935">
    <property type="component" value="Unassembled WGS sequence"/>
</dbReference>
<comment type="subunit">
    <text evidence="9">Forms a cyclic heterotetrameric complex composed of two molecules of XerC and two molecules of XerD.</text>
</comment>